<protein>
    <submittedName>
        <fullName evidence="1">Uncharacterized protein</fullName>
    </submittedName>
</protein>
<comment type="caution">
    <text evidence="1">The sequence shown here is derived from an EMBL/GenBank/DDBJ whole genome shotgun (WGS) entry which is preliminary data.</text>
</comment>
<evidence type="ECO:0000313" key="2">
    <source>
        <dbReference type="Proteomes" id="UP000016625"/>
    </source>
</evidence>
<name>U2F715_9BACT</name>
<sequence>MKVLAFYKNKTLLSRNATTKVAKIGKFAGKMTCKFKLVLAF</sequence>
<dbReference type="Proteomes" id="UP000016625">
    <property type="component" value="Unassembled WGS sequence"/>
</dbReference>
<organism evidence="1 2">
    <name type="scientific">Campylobacter concisus UNSW2</name>
    <dbReference type="NCBI Taxonomy" id="1242965"/>
    <lineage>
        <taxon>Bacteria</taxon>
        <taxon>Pseudomonadati</taxon>
        <taxon>Campylobacterota</taxon>
        <taxon>Epsilonproteobacteria</taxon>
        <taxon>Campylobacterales</taxon>
        <taxon>Campylobacteraceae</taxon>
        <taxon>Campylobacter</taxon>
    </lineage>
</organism>
<gene>
    <name evidence="1" type="ORF">UNSW2_10</name>
</gene>
<proteinExistence type="predicted"/>
<reference evidence="1 2" key="1">
    <citation type="journal article" date="2013" name="BMC Genomics">
        <title>Comparative genomics of Campylobacter concisus isolates reveals genetic diversity and provides insights into disease association.</title>
        <authorList>
            <person name="Deshpande N.P."/>
            <person name="Kaakoush N.O."/>
            <person name="Wilkins M.R."/>
            <person name="Mitchell H.M."/>
        </authorList>
    </citation>
    <scope>NUCLEOTIDE SEQUENCE [LARGE SCALE GENOMIC DNA]</scope>
    <source>
        <strain evidence="1 2">UNSW2</strain>
    </source>
</reference>
<dbReference type="AlphaFoldDB" id="U2F715"/>
<evidence type="ECO:0000313" key="1">
    <source>
        <dbReference type="EMBL" id="ERJ32381.1"/>
    </source>
</evidence>
<accession>U2F715</accession>
<dbReference type="EMBL" id="ANNJ01000003">
    <property type="protein sequence ID" value="ERJ32381.1"/>
    <property type="molecule type" value="Genomic_DNA"/>
</dbReference>